<organism evidence="1 2">
    <name type="scientific">Spirosoma telluris</name>
    <dbReference type="NCBI Taxonomy" id="2183553"/>
    <lineage>
        <taxon>Bacteria</taxon>
        <taxon>Pseudomonadati</taxon>
        <taxon>Bacteroidota</taxon>
        <taxon>Cytophagia</taxon>
        <taxon>Cytophagales</taxon>
        <taxon>Cytophagaceae</taxon>
        <taxon>Spirosoma</taxon>
    </lineage>
</organism>
<reference evidence="1 2" key="1">
    <citation type="submission" date="2018-06" db="EMBL/GenBank/DDBJ databases">
        <title>Spirosoma sp. HMF3257 Genome sequencing and assembly.</title>
        <authorList>
            <person name="Kang H."/>
            <person name="Cha I."/>
            <person name="Kim H."/>
            <person name="Kang J."/>
            <person name="Joh K."/>
        </authorList>
    </citation>
    <scope>NUCLEOTIDE SEQUENCE [LARGE SCALE GENOMIC DNA]</scope>
    <source>
        <strain evidence="1 2">HMF3257</strain>
    </source>
</reference>
<keyword evidence="2" id="KW-1185">Reference proteome</keyword>
<accession>A0A327NH46</accession>
<gene>
    <name evidence="1" type="ORF">HMF3257_11305</name>
</gene>
<evidence type="ECO:0000313" key="1">
    <source>
        <dbReference type="EMBL" id="RAI74700.1"/>
    </source>
</evidence>
<dbReference type="Proteomes" id="UP000249016">
    <property type="component" value="Unassembled WGS sequence"/>
</dbReference>
<protein>
    <submittedName>
        <fullName evidence="1">Uncharacterized protein</fullName>
    </submittedName>
</protein>
<dbReference type="EMBL" id="QLII01000001">
    <property type="protein sequence ID" value="RAI74700.1"/>
    <property type="molecule type" value="Genomic_DNA"/>
</dbReference>
<dbReference type="AlphaFoldDB" id="A0A327NH46"/>
<comment type="caution">
    <text evidence="1">The sequence shown here is derived from an EMBL/GenBank/DDBJ whole genome shotgun (WGS) entry which is preliminary data.</text>
</comment>
<evidence type="ECO:0000313" key="2">
    <source>
        <dbReference type="Proteomes" id="UP000249016"/>
    </source>
</evidence>
<name>A0A327NH46_9BACT</name>
<proteinExistence type="predicted"/>
<sequence>MVAASCCFTYFEPFVFERAVPNAATPSRPGSSAQPYEAYPQQGLSLHCLWKAFLPNWHNGFIFIYAH</sequence>